<feature type="compositionally biased region" description="Low complexity" evidence="1">
    <location>
        <begin position="628"/>
        <end position="637"/>
    </location>
</feature>
<feature type="compositionally biased region" description="Basic and acidic residues" evidence="1">
    <location>
        <begin position="611"/>
        <end position="620"/>
    </location>
</feature>
<accession>A0A6J0BW62</accession>
<feature type="compositionally biased region" description="Basic residues" evidence="1">
    <location>
        <begin position="809"/>
        <end position="820"/>
    </location>
</feature>
<dbReference type="RefSeq" id="XP_015518298.1">
    <property type="nucleotide sequence ID" value="XM_015662812.2"/>
</dbReference>
<feature type="compositionally biased region" description="Polar residues" evidence="1">
    <location>
        <begin position="551"/>
        <end position="564"/>
    </location>
</feature>
<dbReference type="AlphaFoldDB" id="A0A6J0BW62"/>
<feature type="region of interest" description="Disordered" evidence="1">
    <location>
        <begin position="795"/>
        <end position="846"/>
    </location>
</feature>
<dbReference type="OrthoDB" id="7883086at2759"/>
<dbReference type="KEGG" id="nlo:107223196"/>
<evidence type="ECO:0000313" key="3">
    <source>
        <dbReference type="Proteomes" id="UP000829291"/>
    </source>
</evidence>
<evidence type="ECO:0000259" key="2">
    <source>
        <dbReference type="Pfam" id="PF16003"/>
    </source>
</evidence>
<keyword evidence="3" id="KW-1185">Reference proteome</keyword>
<feature type="region of interest" description="Disordered" evidence="1">
    <location>
        <begin position="516"/>
        <end position="576"/>
    </location>
</feature>
<dbReference type="InParanoid" id="A0A6J0BW62"/>
<protein>
    <submittedName>
        <fullName evidence="4">Uncharacterized protein LOC107223196</fullName>
    </submittedName>
</protein>
<feature type="compositionally biased region" description="Polar residues" evidence="1">
    <location>
        <begin position="821"/>
        <end position="832"/>
    </location>
</feature>
<dbReference type="PANTHER" id="PTHR39079:SF1">
    <property type="entry name" value="GH11706P-RELATED"/>
    <property type="match status" value="1"/>
</dbReference>
<gene>
    <name evidence="4" type="primary">LOC107223196</name>
</gene>
<dbReference type="InterPro" id="IPR031949">
    <property type="entry name" value="DUF4776"/>
</dbReference>
<dbReference type="Pfam" id="PF16003">
    <property type="entry name" value="DUF4776"/>
    <property type="match status" value="1"/>
</dbReference>
<feature type="domain" description="DUF4776" evidence="2">
    <location>
        <begin position="716"/>
        <end position="889"/>
    </location>
</feature>
<feature type="region of interest" description="Disordered" evidence="1">
    <location>
        <begin position="932"/>
        <end position="960"/>
    </location>
</feature>
<evidence type="ECO:0000256" key="1">
    <source>
        <dbReference type="SAM" id="MobiDB-lite"/>
    </source>
</evidence>
<dbReference type="GeneID" id="107223196"/>
<name>A0A6J0BW62_NEOLC</name>
<reference evidence="4" key="1">
    <citation type="submission" date="2025-08" db="UniProtKB">
        <authorList>
            <consortium name="RefSeq"/>
        </authorList>
    </citation>
    <scope>IDENTIFICATION</scope>
    <source>
        <tissue evidence="4">Thorax and Abdomen</tissue>
    </source>
</reference>
<proteinExistence type="predicted"/>
<organism evidence="4">
    <name type="scientific">Neodiprion lecontei</name>
    <name type="common">Redheaded pine sawfly</name>
    <dbReference type="NCBI Taxonomy" id="441921"/>
    <lineage>
        <taxon>Eukaryota</taxon>
        <taxon>Metazoa</taxon>
        <taxon>Ecdysozoa</taxon>
        <taxon>Arthropoda</taxon>
        <taxon>Hexapoda</taxon>
        <taxon>Insecta</taxon>
        <taxon>Pterygota</taxon>
        <taxon>Neoptera</taxon>
        <taxon>Endopterygota</taxon>
        <taxon>Hymenoptera</taxon>
        <taxon>Tenthredinoidea</taxon>
        <taxon>Diprionidae</taxon>
        <taxon>Diprioninae</taxon>
        <taxon>Neodiprion</taxon>
    </lineage>
</organism>
<feature type="region of interest" description="Disordered" evidence="1">
    <location>
        <begin position="599"/>
        <end position="719"/>
    </location>
</feature>
<feature type="region of interest" description="Disordered" evidence="1">
    <location>
        <begin position="270"/>
        <end position="294"/>
    </location>
</feature>
<dbReference type="PANTHER" id="PTHR39079">
    <property type="entry name" value="FI08034P-RELATED"/>
    <property type="match status" value="1"/>
</dbReference>
<sequence>MDACGTCVGSKEEQLYMVELLVDKLNLSPDKVREAGTAPLSVHLKFVDFPAFEISQAEFVTAKKQSDKDASLNSDGKTGAGGLVDFSAGKSCLFTKQPRDLVQAMQSQPLKIGVYKTREKVPCEPPKGDKPICETQVPLSGCLCDQVAMAMNDAGHLPKPYTLKNTYNLIDYQGKPSGTIAIFLRLSCFGKSIVTHFAFQERSFLFKSPQSSDEFQCTRVPPDPEVLARKANQVKDKICVPPGGTEQEEDPLPRPRDVVGLAPICQELARRDGGPANLDPPISAPSTAPRVGMNRPSFEKLTSAEKLNDRDYRGLVYRAYPNQPTCACAPGGNFLKGITGDVPCTGAACGGGCCVGTRRFDPPANDHHGGGKNMPCYTGNCCSGTPWVPGGGSRLRGGGCCDGNYSRNGQQRGGSVAQITTKTTTNRCSTGNTGIPAQPIEALMTGACSVPQAGENAKKSSGCGCQGKSGGGEMPMRAAIGKDGGSCTKRPCLGIDCLLRAFKETQEFVDSIGKVPGLAGLGLPDPSESPYFGRDRDTSCSPKKPPGSRASPYTSAASVNSPAKNQPVGVKTTPGFPSPYTVAMAGRTGVVREAVSSFPETGSFGSTRAKKKDEKSDKQSELLPLPPLEIELGPCGEPRCRSRRKKPREEAHSPEAQGGAPLSKKFPAQVRPASGGGSSKTNGGTGGGARPVSRGKQTKGPHAVPGPAGDRAHSGSKSYVKVSRRVMKFVYTAGASYPGINYGHKNCLDARMRVPANMGWLWNTNEVVGRLKPRLGWKPGAISRYMNELLRQAKMAGNADSRPGSSSSRSKKGKMLKNKSRSSPSIHKSQGTGKKKDEEEEVELPPTLHIHRKDGTYYVTMYPIKQETMEVPQLQEPMKPLQFKITKNKDDASIASSSTASDMEIEFSPPAAVNRYRKKPNVIHVDTQVKQQEILDAFKPPGSKKGKGDGKGTGKKGKKK</sequence>
<evidence type="ECO:0000313" key="4">
    <source>
        <dbReference type="RefSeq" id="XP_015518298.1"/>
    </source>
</evidence>
<dbReference type="Proteomes" id="UP000829291">
    <property type="component" value="Chromosome 2"/>
</dbReference>
<dbReference type="Pfam" id="PF14924">
    <property type="entry name" value="MAP10_N"/>
    <property type="match status" value="1"/>
</dbReference>
<feature type="compositionally biased region" description="Gly residues" evidence="1">
    <location>
        <begin position="674"/>
        <end position="689"/>
    </location>
</feature>
<dbReference type="CTD" id="43581"/>